<organism evidence="1">
    <name type="scientific">marine sediment metagenome</name>
    <dbReference type="NCBI Taxonomy" id="412755"/>
    <lineage>
        <taxon>unclassified sequences</taxon>
        <taxon>metagenomes</taxon>
        <taxon>ecological metagenomes</taxon>
    </lineage>
</organism>
<comment type="caution">
    <text evidence="1">The sequence shown here is derived from an EMBL/GenBank/DDBJ whole genome shotgun (WGS) entry which is preliminary data.</text>
</comment>
<accession>A0A0F9AA59</accession>
<reference evidence="1" key="1">
    <citation type="journal article" date="2015" name="Nature">
        <title>Complex archaea that bridge the gap between prokaryotes and eukaryotes.</title>
        <authorList>
            <person name="Spang A."/>
            <person name="Saw J.H."/>
            <person name="Jorgensen S.L."/>
            <person name="Zaremba-Niedzwiedzka K."/>
            <person name="Martijn J."/>
            <person name="Lind A.E."/>
            <person name="van Eijk R."/>
            <person name="Schleper C."/>
            <person name="Guy L."/>
            <person name="Ettema T.J."/>
        </authorList>
    </citation>
    <scope>NUCLEOTIDE SEQUENCE</scope>
</reference>
<dbReference type="EMBL" id="LAZR01058797">
    <property type="protein sequence ID" value="KKK69141.1"/>
    <property type="molecule type" value="Genomic_DNA"/>
</dbReference>
<proteinExistence type="predicted"/>
<evidence type="ECO:0000313" key="1">
    <source>
        <dbReference type="EMBL" id="KKK69141.1"/>
    </source>
</evidence>
<gene>
    <name evidence="1" type="ORF">LCGC14_2936990</name>
</gene>
<protein>
    <submittedName>
        <fullName evidence="1">Uncharacterized protein</fullName>
    </submittedName>
</protein>
<dbReference type="AlphaFoldDB" id="A0A0F9AA59"/>
<sequence>MAKDYDKDDWSPSSLVSQALKSDLDPGVFSVIDESDIRKCSNFVDLNPVSASFLILLVPPSVLCLTN</sequence>
<name>A0A0F9AA59_9ZZZZ</name>